<feature type="transmembrane region" description="Helical" evidence="1">
    <location>
        <begin position="79"/>
        <end position="99"/>
    </location>
</feature>
<organism evidence="2 3">
    <name type="scientific">Apiospora saccharicola</name>
    <dbReference type="NCBI Taxonomy" id="335842"/>
    <lineage>
        <taxon>Eukaryota</taxon>
        <taxon>Fungi</taxon>
        <taxon>Dikarya</taxon>
        <taxon>Ascomycota</taxon>
        <taxon>Pezizomycotina</taxon>
        <taxon>Sordariomycetes</taxon>
        <taxon>Xylariomycetidae</taxon>
        <taxon>Amphisphaeriales</taxon>
        <taxon>Apiosporaceae</taxon>
        <taxon>Apiospora</taxon>
    </lineage>
</organism>
<protein>
    <submittedName>
        <fullName evidence="2">Uncharacterized protein</fullName>
    </submittedName>
</protein>
<name>A0ABR1VNU2_9PEZI</name>
<dbReference type="Proteomes" id="UP001446871">
    <property type="component" value="Unassembled WGS sequence"/>
</dbReference>
<dbReference type="EMBL" id="JAQQWM010000003">
    <property type="protein sequence ID" value="KAK8072532.1"/>
    <property type="molecule type" value="Genomic_DNA"/>
</dbReference>
<proteinExistence type="predicted"/>
<keyword evidence="1" id="KW-0472">Membrane</keyword>
<evidence type="ECO:0000313" key="2">
    <source>
        <dbReference type="EMBL" id="KAK8072532.1"/>
    </source>
</evidence>
<evidence type="ECO:0000313" key="3">
    <source>
        <dbReference type="Proteomes" id="UP001446871"/>
    </source>
</evidence>
<feature type="transmembrane region" description="Helical" evidence="1">
    <location>
        <begin position="119"/>
        <end position="143"/>
    </location>
</feature>
<sequence length="256" mass="28651">MLLITSLRNAQLRPMGLRLCRASIAPRCVSPRSLSQLSCRRFASTTTAKPVANVVKAALERKYMYPERLCIYHAGTGRVTFLACLKLSTIFVFAFFGFVVTPTYIEKTGWGDTTLRTDFTSAVAAAIGPLVILGYLTSPFVSFMHLRLPPFARVSEEALRSFVRRLPAQAQTTELDITTMSTIAKPRVSKVKLSELRPANQRLGIVNYVRDTTAENATRKWYNFRAVGKFNVQHNKSPRVRGVWEEIAAMIAKQTA</sequence>
<reference evidence="2 3" key="1">
    <citation type="submission" date="2023-01" db="EMBL/GenBank/DDBJ databases">
        <title>Analysis of 21 Apiospora genomes using comparative genomics revels a genus with tremendous synthesis potential of carbohydrate active enzymes and secondary metabolites.</title>
        <authorList>
            <person name="Sorensen T."/>
        </authorList>
    </citation>
    <scope>NUCLEOTIDE SEQUENCE [LARGE SCALE GENOMIC DNA]</scope>
    <source>
        <strain evidence="2 3">CBS 83171</strain>
    </source>
</reference>
<comment type="caution">
    <text evidence="2">The sequence shown here is derived from an EMBL/GenBank/DDBJ whole genome shotgun (WGS) entry which is preliminary data.</text>
</comment>
<gene>
    <name evidence="2" type="ORF">PG996_005880</name>
</gene>
<keyword evidence="1" id="KW-1133">Transmembrane helix</keyword>
<keyword evidence="3" id="KW-1185">Reference proteome</keyword>
<evidence type="ECO:0000256" key="1">
    <source>
        <dbReference type="SAM" id="Phobius"/>
    </source>
</evidence>
<accession>A0ABR1VNU2</accession>
<keyword evidence="1" id="KW-0812">Transmembrane</keyword>